<comment type="caution">
    <text evidence="2">The sequence shown here is derived from an EMBL/GenBank/DDBJ whole genome shotgun (WGS) entry which is preliminary data.</text>
</comment>
<evidence type="ECO:0000313" key="2">
    <source>
        <dbReference type="EMBL" id="GCE11722.1"/>
    </source>
</evidence>
<sequence>MTEKISYPFDDMSTTSKDLRTFIHEQWTQHDALFMQNPDSYATITQSIANLIPDGKGKSHELKTALASYHQQFHSCYDALHTLAEQIDKASQQMGQTDTDVKKSFEQSPKGFE</sequence>
<proteinExistence type="predicted"/>
<evidence type="ECO:0000256" key="1">
    <source>
        <dbReference type="SAM" id="MobiDB-lite"/>
    </source>
</evidence>
<organism evidence="2 3">
    <name type="scientific">Tengunoibacter tsumagoiensis</name>
    <dbReference type="NCBI Taxonomy" id="2014871"/>
    <lineage>
        <taxon>Bacteria</taxon>
        <taxon>Bacillati</taxon>
        <taxon>Chloroflexota</taxon>
        <taxon>Ktedonobacteria</taxon>
        <taxon>Ktedonobacterales</taxon>
        <taxon>Dictyobacteraceae</taxon>
        <taxon>Tengunoibacter</taxon>
    </lineage>
</organism>
<dbReference type="Proteomes" id="UP000287352">
    <property type="component" value="Unassembled WGS sequence"/>
</dbReference>
<reference evidence="3" key="1">
    <citation type="submission" date="2018-12" db="EMBL/GenBank/DDBJ databases">
        <title>Tengunoibacter tsumagoiensis gen. nov., sp. nov., Dictyobacter kobayashii sp. nov., D. alpinus sp. nov., and D. joshuensis sp. nov. and description of Dictyobacteraceae fam. nov. within the order Ktedonobacterales isolated from Tengu-no-mugimeshi.</title>
        <authorList>
            <person name="Wang C.M."/>
            <person name="Zheng Y."/>
            <person name="Sakai Y."/>
            <person name="Toyoda A."/>
            <person name="Minakuchi Y."/>
            <person name="Abe K."/>
            <person name="Yokota A."/>
            <person name="Yabe S."/>
        </authorList>
    </citation>
    <scope>NUCLEOTIDE SEQUENCE [LARGE SCALE GENOMIC DNA]</scope>
    <source>
        <strain evidence="3">Uno3</strain>
    </source>
</reference>
<dbReference type="RefSeq" id="WP_126579402.1">
    <property type="nucleotide sequence ID" value="NZ_BIFR01000001.1"/>
</dbReference>
<name>A0A401ZY12_9CHLR</name>
<evidence type="ECO:0000313" key="3">
    <source>
        <dbReference type="Proteomes" id="UP000287352"/>
    </source>
</evidence>
<accession>A0A401ZY12</accession>
<gene>
    <name evidence="2" type="ORF">KTT_15810</name>
</gene>
<keyword evidence="3" id="KW-1185">Reference proteome</keyword>
<feature type="region of interest" description="Disordered" evidence="1">
    <location>
        <begin position="89"/>
        <end position="113"/>
    </location>
</feature>
<protein>
    <submittedName>
        <fullName evidence="2">Uncharacterized protein</fullName>
    </submittedName>
</protein>
<dbReference type="AlphaFoldDB" id="A0A401ZY12"/>
<feature type="compositionally biased region" description="Polar residues" evidence="1">
    <location>
        <begin position="89"/>
        <end position="98"/>
    </location>
</feature>
<dbReference type="EMBL" id="BIFR01000001">
    <property type="protein sequence ID" value="GCE11722.1"/>
    <property type="molecule type" value="Genomic_DNA"/>
</dbReference>